<evidence type="ECO:0000313" key="13">
    <source>
        <dbReference type="Proteomes" id="UP001237595"/>
    </source>
</evidence>
<dbReference type="InterPro" id="IPR000682">
    <property type="entry name" value="PCMT"/>
</dbReference>
<reference evidence="12 13" key="1">
    <citation type="submission" date="2023-04" db="EMBL/GenBank/DDBJ databases">
        <title>Draft genome sequence of Saccharopolyspora sp. TS4A08 isolated from sweet potato rhizospheric soil.</title>
        <authorList>
            <person name="Suksaard P."/>
            <person name="Duangmal K."/>
        </authorList>
    </citation>
    <scope>NUCLEOTIDE SEQUENCE [LARGE SCALE GENOMIC DNA]</scope>
    <source>
        <strain evidence="12 13">TS4A08</strain>
    </source>
</reference>
<accession>A0ABT6PVH2</accession>
<dbReference type="RefSeq" id="WP_281458271.1">
    <property type="nucleotide sequence ID" value="NZ_JASAOF010000023.1"/>
</dbReference>
<sequence>MNWQHDLNQLAEELIKAGKLSSARWVDAFTQVPRHVFVPRFWLQDKNGWRQVEASSDEGWEAVYSNRGLFTALDDNQLGISSSSMPSLMTRMLEALDIQRGHRVLEIGTGTGYNAALLSTFLGDGDVYSIDIDFVGTAAQRLASIGLQPTLATRDGREGFPEAAPFDRIMATCAVSSIPLTWVEQLTPDGMILADLKTGRCAGNLVLLHRLGPEHAEGRFVSGWADFMQMRTGTTADVPATGQADDHGQPECSTTRITGRPWAHTVPWFLASFRLPAGTGFGMRIREGETWWTITSPDGSRAEVRDIDTGQDRDVLQFGPHRLWDDIETAFDEWEKAGTPDWDRFGFTVEPGAQVVWCLDTDQSWKVESGTS</sequence>
<evidence type="ECO:0000256" key="6">
    <source>
        <dbReference type="ARBA" id="ARBA00022603"/>
    </source>
</evidence>
<evidence type="ECO:0000313" key="12">
    <source>
        <dbReference type="EMBL" id="MDI2032009.1"/>
    </source>
</evidence>
<evidence type="ECO:0000256" key="10">
    <source>
        <dbReference type="ARBA" id="ARBA00031323"/>
    </source>
</evidence>
<gene>
    <name evidence="12" type="ORF">QFW96_25530</name>
</gene>
<evidence type="ECO:0000256" key="11">
    <source>
        <dbReference type="ARBA" id="ARBA00031350"/>
    </source>
</evidence>
<evidence type="ECO:0000256" key="9">
    <source>
        <dbReference type="ARBA" id="ARBA00030757"/>
    </source>
</evidence>
<keyword evidence="5" id="KW-0963">Cytoplasm</keyword>
<dbReference type="Gene3D" id="3.40.50.150">
    <property type="entry name" value="Vaccinia Virus protein VP39"/>
    <property type="match status" value="1"/>
</dbReference>
<keyword evidence="13" id="KW-1185">Reference proteome</keyword>
<dbReference type="EMBL" id="JASAOF010000023">
    <property type="protein sequence ID" value="MDI2032009.1"/>
    <property type="molecule type" value="Genomic_DNA"/>
</dbReference>
<evidence type="ECO:0000256" key="2">
    <source>
        <dbReference type="ARBA" id="ARBA00005369"/>
    </source>
</evidence>
<name>A0ABT6PVH2_9PSEU</name>
<dbReference type="Pfam" id="PF01135">
    <property type="entry name" value="PCMT"/>
    <property type="match status" value="1"/>
</dbReference>
<keyword evidence="6" id="KW-0489">Methyltransferase</keyword>
<keyword evidence="8" id="KW-0949">S-adenosyl-L-methionine</keyword>
<organism evidence="12 13">
    <name type="scientific">Saccharopolyspora ipomoeae</name>
    <dbReference type="NCBI Taxonomy" id="3042027"/>
    <lineage>
        <taxon>Bacteria</taxon>
        <taxon>Bacillati</taxon>
        <taxon>Actinomycetota</taxon>
        <taxon>Actinomycetes</taxon>
        <taxon>Pseudonocardiales</taxon>
        <taxon>Pseudonocardiaceae</taxon>
        <taxon>Saccharopolyspora</taxon>
    </lineage>
</organism>
<dbReference type="CDD" id="cd02440">
    <property type="entry name" value="AdoMet_MTases"/>
    <property type="match status" value="1"/>
</dbReference>
<evidence type="ECO:0000256" key="1">
    <source>
        <dbReference type="ARBA" id="ARBA00004496"/>
    </source>
</evidence>
<evidence type="ECO:0000256" key="5">
    <source>
        <dbReference type="ARBA" id="ARBA00022490"/>
    </source>
</evidence>
<keyword evidence="7" id="KW-0808">Transferase</keyword>
<dbReference type="InterPro" id="IPR029063">
    <property type="entry name" value="SAM-dependent_MTases_sf"/>
</dbReference>
<dbReference type="EC" id="2.1.1.77" evidence="3"/>
<comment type="subcellular location">
    <subcellularLocation>
        <location evidence="1">Cytoplasm</location>
    </subcellularLocation>
</comment>
<dbReference type="Proteomes" id="UP001237595">
    <property type="component" value="Unassembled WGS sequence"/>
</dbReference>
<evidence type="ECO:0000256" key="8">
    <source>
        <dbReference type="ARBA" id="ARBA00022691"/>
    </source>
</evidence>
<evidence type="ECO:0000256" key="7">
    <source>
        <dbReference type="ARBA" id="ARBA00022679"/>
    </source>
</evidence>
<evidence type="ECO:0000256" key="4">
    <source>
        <dbReference type="ARBA" id="ARBA00013346"/>
    </source>
</evidence>
<comment type="similarity">
    <text evidence="2">Belongs to the methyltransferase superfamily. L-isoaspartyl/D-aspartyl protein methyltransferase family.</text>
</comment>
<proteinExistence type="inferred from homology"/>
<evidence type="ECO:0000256" key="3">
    <source>
        <dbReference type="ARBA" id="ARBA00011890"/>
    </source>
</evidence>
<dbReference type="PANTHER" id="PTHR11579:SF0">
    <property type="entry name" value="PROTEIN-L-ISOASPARTATE(D-ASPARTATE) O-METHYLTRANSFERASE"/>
    <property type="match status" value="1"/>
</dbReference>
<dbReference type="PANTHER" id="PTHR11579">
    <property type="entry name" value="PROTEIN-L-ISOASPARTATE O-METHYLTRANSFERASE"/>
    <property type="match status" value="1"/>
</dbReference>
<comment type="caution">
    <text evidence="12">The sequence shown here is derived from an EMBL/GenBank/DDBJ whole genome shotgun (WGS) entry which is preliminary data.</text>
</comment>
<protein>
    <recommendedName>
        <fullName evidence="4">Protein-L-isoaspartate O-methyltransferase</fullName>
        <ecNumber evidence="3">2.1.1.77</ecNumber>
    </recommendedName>
    <alternativeName>
        <fullName evidence="11">L-isoaspartyl protein carboxyl methyltransferase</fullName>
    </alternativeName>
    <alternativeName>
        <fullName evidence="9">Protein L-isoaspartyl methyltransferase</fullName>
    </alternativeName>
    <alternativeName>
        <fullName evidence="10">Protein-beta-aspartate methyltransferase</fullName>
    </alternativeName>
</protein>
<dbReference type="SUPFAM" id="SSF53335">
    <property type="entry name" value="S-adenosyl-L-methionine-dependent methyltransferases"/>
    <property type="match status" value="1"/>
</dbReference>